<sequence length="303" mass="33746">MFIGAVFMMAIYGILVLQVVSYMSVYRHNDRPWIVSYVLTLFAIVTIKVVFNIQYLYDALIIHFSDSSYLLGANWAPLLTGVISGVVQLFYAWRVHVIVQKKWLTVIIVLLSLIGGLSGIATAVCAIYIPIFTHFQRFKAAVTLWLGFSALSDVIIAALLVWHLQRRKTGFKATDTIVNQIIRLTIQTGAATSVIALLDLIIFLADVGAPIKVLPLHLLFNSLLATLYANSLMASLNARGTWKFVHQDNSADPPSVHMRTSGRPERPSDGTNLRPRPEVFIQVESHEMSDNSDRSIKNSSDLC</sequence>
<reference evidence="1" key="1">
    <citation type="journal article" date="2021" name="New Phytol.">
        <title>Evolutionary innovations through gain and loss of genes in the ectomycorrhizal Boletales.</title>
        <authorList>
            <person name="Wu G."/>
            <person name="Miyauchi S."/>
            <person name="Morin E."/>
            <person name="Kuo A."/>
            <person name="Drula E."/>
            <person name="Varga T."/>
            <person name="Kohler A."/>
            <person name="Feng B."/>
            <person name="Cao Y."/>
            <person name="Lipzen A."/>
            <person name="Daum C."/>
            <person name="Hundley H."/>
            <person name="Pangilinan J."/>
            <person name="Johnson J."/>
            <person name="Barry K."/>
            <person name="LaButti K."/>
            <person name="Ng V."/>
            <person name="Ahrendt S."/>
            <person name="Min B."/>
            <person name="Choi I.G."/>
            <person name="Park H."/>
            <person name="Plett J.M."/>
            <person name="Magnuson J."/>
            <person name="Spatafora J.W."/>
            <person name="Nagy L.G."/>
            <person name="Henrissat B."/>
            <person name="Grigoriev I.V."/>
            <person name="Yang Z.L."/>
            <person name="Xu J."/>
            <person name="Martin F.M."/>
        </authorList>
    </citation>
    <scope>NUCLEOTIDE SEQUENCE</scope>
    <source>
        <strain evidence="1">ATCC 28755</strain>
    </source>
</reference>
<protein>
    <submittedName>
        <fullName evidence="1">Uncharacterized protein</fullName>
    </submittedName>
</protein>
<accession>A0ACB8AG88</accession>
<evidence type="ECO:0000313" key="1">
    <source>
        <dbReference type="EMBL" id="KAH7912480.1"/>
    </source>
</evidence>
<gene>
    <name evidence="1" type="ORF">BJ138DRAFT_1134694</name>
</gene>
<organism evidence="1 2">
    <name type="scientific">Hygrophoropsis aurantiaca</name>
    <dbReference type="NCBI Taxonomy" id="72124"/>
    <lineage>
        <taxon>Eukaryota</taxon>
        <taxon>Fungi</taxon>
        <taxon>Dikarya</taxon>
        <taxon>Basidiomycota</taxon>
        <taxon>Agaricomycotina</taxon>
        <taxon>Agaricomycetes</taxon>
        <taxon>Agaricomycetidae</taxon>
        <taxon>Boletales</taxon>
        <taxon>Coniophorineae</taxon>
        <taxon>Hygrophoropsidaceae</taxon>
        <taxon>Hygrophoropsis</taxon>
    </lineage>
</organism>
<keyword evidence="2" id="KW-1185">Reference proteome</keyword>
<evidence type="ECO:0000313" key="2">
    <source>
        <dbReference type="Proteomes" id="UP000790377"/>
    </source>
</evidence>
<proteinExistence type="predicted"/>
<comment type="caution">
    <text evidence="1">The sequence shown here is derived from an EMBL/GenBank/DDBJ whole genome shotgun (WGS) entry which is preliminary data.</text>
</comment>
<dbReference type="EMBL" id="MU267650">
    <property type="protein sequence ID" value="KAH7912480.1"/>
    <property type="molecule type" value="Genomic_DNA"/>
</dbReference>
<dbReference type="Proteomes" id="UP000790377">
    <property type="component" value="Unassembled WGS sequence"/>
</dbReference>
<name>A0ACB8AG88_9AGAM</name>